<sequence length="464" mass="49139">MKSLSLAAMLTRARLGARTGSGILDLFAVLAFAVSSWLTLTTLGGVFMFQTRVGAINQAVATAFHSDVRTESIGEIYAAFAVIALALLTIPLLSLGSGAARLGAGGRERRLASLRLMGMSASQVLVMSIVESVLQATIGYVAGLAVYLATLPAWSQLTFGTLPISTAHMLLPWWMLLAAYVLVLVIASISTVVGLQRVTISPLGVAHRVIPTNVKMWRLAVLGVALALLLYMTATFSPSSVDVGQVLSIGLAVVIFFGGLALAGPLFIQLTMRPLVFTGSPARLIGIRRVVSHSRAAWRNVSAVALMGAVATLVSTMAIVSLDTPVDDQAQSYAELMAHDIPQGVLIAFAFALVIGAVSTMIHQVSDVFDRSDETRALVYVGTPVSTLIRARFIQVMYPLLAVLVIVVGLSFVPSLTHPALVKWGNMLALMTMIGLGIALTFAAVAVTVPIQHRILSARVRRND</sequence>
<evidence type="ECO:0000256" key="3">
    <source>
        <dbReference type="ARBA" id="ARBA00022692"/>
    </source>
</evidence>
<dbReference type="RefSeq" id="WP_091282228.1">
    <property type="nucleotide sequence ID" value="NZ_JABAPK010000001.1"/>
</dbReference>
<feature type="transmembrane region" description="Helical" evidence="6">
    <location>
        <begin position="396"/>
        <end position="416"/>
    </location>
</feature>
<keyword evidence="4 6" id="KW-1133">Transmembrane helix</keyword>
<dbReference type="GeneID" id="65345434"/>
<keyword evidence="2" id="KW-1003">Cell membrane</keyword>
<feature type="transmembrane region" description="Helical" evidence="6">
    <location>
        <begin position="216"/>
        <end position="234"/>
    </location>
</feature>
<dbReference type="Proteomes" id="UP000214355">
    <property type="component" value="Chromosome I"/>
</dbReference>
<gene>
    <name evidence="8" type="ORF">SAMN04489737_1711</name>
</gene>
<feature type="transmembrane region" description="Helical" evidence="6">
    <location>
        <begin position="297"/>
        <end position="321"/>
    </location>
</feature>
<keyword evidence="5 6" id="KW-0472">Membrane</keyword>
<dbReference type="OrthoDB" id="5118998at2"/>
<evidence type="ECO:0000256" key="1">
    <source>
        <dbReference type="ARBA" id="ARBA00004651"/>
    </source>
</evidence>
<evidence type="ECO:0000256" key="6">
    <source>
        <dbReference type="SAM" id="Phobius"/>
    </source>
</evidence>
<dbReference type="AlphaFoldDB" id="A0A1H2LMX3"/>
<dbReference type="GO" id="GO:0005886">
    <property type="term" value="C:plasma membrane"/>
    <property type="evidence" value="ECO:0007669"/>
    <property type="project" value="UniProtKB-SubCell"/>
</dbReference>
<comment type="subcellular location">
    <subcellularLocation>
        <location evidence="1">Cell membrane</location>
        <topology evidence="1">Multi-pass membrane protein</topology>
    </subcellularLocation>
</comment>
<organism evidence="8 9">
    <name type="scientific">Arcanobacterium phocae</name>
    <dbReference type="NCBI Taxonomy" id="131112"/>
    <lineage>
        <taxon>Bacteria</taxon>
        <taxon>Bacillati</taxon>
        <taxon>Actinomycetota</taxon>
        <taxon>Actinomycetes</taxon>
        <taxon>Actinomycetales</taxon>
        <taxon>Actinomycetaceae</taxon>
        <taxon>Arcanobacterium</taxon>
    </lineage>
</organism>
<feature type="transmembrane region" description="Helical" evidence="6">
    <location>
        <begin position="137"/>
        <end position="154"/>
    </location>
</feature>
<feature type="transmembrane region" description="Helical" evidence="6">
    <location>
        <begin position="26"/>
        <end position="49"/>
    </location>
</feature>
<feature type="transmembrane region" description="Helical" evidence="6">
    <location>
        <begin position="174"/>
        <end position="195"/>
    </location>
</feature>
<accession>A0A1H2LMX3</accession>
<evidence type="ECO:0000256" key="5">
    <source>
        <dbReference type="ARBA" id="ARBA00023136"/>
    </source>
</evidence>
<feature type="transmembrane region" description="Helical" evidence="6">
    <location>
        <begin position="341"/>
        <end position="362"/>
    </location>
</feature>
<dbReference type="Pfam" id="PF02687">
    <property type="entry name" value="FtsX"/>
    <property type="match status" value="1"/>
</dbReference>
<evidence type="ECO:0000256" key="2">
    <source>
        <dbReference type="ARBA" id="ARBA00022475"/>
    </source>
</evidence>
<dbReference type="EMBL" id="LT629804">
    <property type="protein sequence ID" value="SDU82363.1"/>
    <property type="molecule type" value="Genomic_DNA"/>
</dbReference>
<protein>
    <submittedName>
        <fullName evidence="8">FtsX-like permease family protein</fullName>
    </submittedName>
</protein>
<keyword evidence="3 6" id="KW-0812">Transmembrane</keyword>
<dbReference type="STRING" id="131112.SAMN04489737_1711"/>
<evidence type="ECO:0000313" key="9">
    <source>
        <dbReference type="Proteomes" id="UP000214355"/>
    </source>
</evidence>
<evidence type="ECO:0000256" key="4">
    <source>
        <dbReference type="ARBA" id="ARBA00022989"/>
    </source>
</evidence>
<name>A0A1H2LMX3_9ACTO</name>
<keyword evidence="9" id="KW-1185">Reference proteome</keyword>
<feature type="transmembrane region" description="Helical" evidence="6">
    <location>
        <begin position="246"/>
        <end position="268"/>
    </location>
</feature>
<proteinExistence type="predicted"/>
<feature type="domain" description="ABC3 transporter permease C-terminal" evidence="7">
    <location>
        <begin position="107"/>
        <end position="198"/>
    </location>
</feature>
<dbReference type="InterPro" id="IPR003838">
    <property type="entry name" value="ABC3_permease_C"/>
</dbReference>
<evidence type="ECO:0000313" key="8">
    <source>
        <dbReference type="EMBL" id="SDU82363.1"/>
    </source>
</evidence>
<feature type="transmembrane region" description="Helical" evidence="6">
    <location>
        <begin position="76"/>
        <end position="100"/>
    </location>
</feature>
<reference evidence="9" key="1">
    <citation type="submission" date="2016-10" db="EMBL/GenBank/DDBJ databases">
        <authorList>
            <person name="Varghese N."/>
            <person name="Submissions S."/>
        </authorList>
    </citation>
    <scope>NUCLEOTIDE SEQUENCE [LARGE SCALE GENOMIC DNA]</scope>
    <source>
        <strain evidence="9">DSM 10002</strain>
    </source>
</reference>
<evidence type="ECO:0000259" key="7">
    <source>
        <dbReference type="Pfam" id="PF02687"/>
    </source>
</evidence>
<feature type="transmembrane region" description="Helical" evidence="6">
    <location>
        <begin position="428"/>
        <end position="451"/>
    </location>
</feature>